<protein>
    <submittedName>
        <fullName evidence="3">Uncharacterized protein</fullName>
    </submittedName>
</protein>
<evidence type="ECO:0000256" key="2">
    <source>
        <dbReference type="SAM" id="Phobius"/>
    </source>
</evidence>
<keyword evidence="2" id="KW-1133">Transmembrane helix</keyword>
<feature type="region of interest" description="Disordered" evidence="1">
    <location>
        <begin position="25"/>
        <end position="49"/>
    </location>
</feature>
<evidence type="ECO:0000256" key="1">
    <source>
        <dbReference type="SAM" id="MobiDB-lite"/>
    </source>
</evidence>
<keyword evidence="2" id="KW-0472">Membrane</keyword>
<dbReference type="InParanoid" id="A0A168P7G5"/>
<keyword evidence="4" id="KW-1185">Reference proteome</keyword>
<feature type="transmembrane region" description="Helical" evidence="2">
    <location>
        <begin position="251"/>
        <end position="275"/>
    </location>
</feature>
<dbReference type="OrthoDB" id="2271334at2759"/>
<evidence type="ECO:0000313" key="4">
    <source>
        <dbReference type="Proteomes" id="UP000078561"/>
    </source>
</evidence>
<gene>
    <name evidence="3" type="primary">ABSGL_07636.1 scaffold 8929</name>
</gene>
<reference evidence="3" key="1">
    <citation type="submission" date="2016-04" db="EMBL/GenBank/DDBJ databases">
        <authorList>
            <person name="Evans L.H."/>
            <person name="Alamgir A."/>
            <person name="Owens N."/>
            <person name="Weber N.D."/>
            <person name="Virtaneva K."/>
            <person name="Barbian K."/>
            <person name="Babar A."/>
            <person name="Rosenke K."/>
        </authorList>
    </citation>
    <scope>NUCLEOTIDE SEQUENCE [LARGE SCALE GENOMIC DNA]</scope>
    <source>
        <strain evidence="3">CBS 101.48</strain>
    </source>
</reference>
<name>A0A168P7G5_ABSGL</name>
<dbReference type="Proteomes" id="UP000078561">
    <property type="component" value="Unassembled WGS sequence"/>
</dbReference>
<dbReference type="AlphaFoldDB" id="A0A168P7G5"/>
<dbReference type="EMBL" id="LT553604">
    <property type="protein sequence ID" value="SAM01886.1"/>
    <property type="molecule type" value="Genomic_DNA"/>
</dbReference>
<accession>A0A168P7G5</accession>
<sequence length="321" mass="36421">MSPTFSDQQWLEWFGDPFQLSHSLLPPVMTPRDHSHDPQPSLPKTTMNDNGKLFLQRHYSSTWGRRSIAFPPSLELHHKRRTYPPAARRVLKKEHQRFISGTQRGVRRWRRRRHSLSFFFYLVPSGKSVSSPSVVGASRPRSDGFFCIKPTVQTSMLLHHDSWSVCSNTGGKKGGLFSHWPRPPLLHKETDMSSLSMPSIPPSLGNTTTFSAVWKSQSGKSGKQVIHVDEKGQATVGSWWKTCNCEQSVSVLATLFLMGFLACPFWWLGAVLYLSRSNYFDTNVAYLWSPRTFGHLNCWMSVTSLVLLGGIVGVVIWYHSV</sequence>
<evidence type="ECO:0000313" key="3">
    <source>
        <dbReference type="EMBL" id="SAM01886.1"/>
    </source>
</evidence>
<organism evidence="3">
    <name type="scientific">Absidia glauca</name>
    <name type="common">Pin mould</name>
    <dbReference type="NCBI Taxonomy" id="4829"/>
    <lineage>
        <taxon>Eukaryota</taxon>
        <taxon>Fungi</taxon>
        <taxon>Fungi incertae sedis</taxon>
        <taxon>Mucoromycota</taxon>
        <taxon>Mucoromycotina</taxon>
        <taxon>Mucoromycetes</taxon>
        <taxon>Mucorales</taxon>
        <taxon>Cunninghamellaceae</taxon>
        <taxon>Absidia</taxon>
    </lineage>
</organism>
<keyword evidence="2" id="KW-0812">Transmembrane</keyword>
<proteinExistence type="predicted"/>
<feature type="transmembrane region" description="Helical" evidence="2">
    <location>
        <begin position="296"/>
        <end position="318"/>
    </location>
</feature>